<comment type="caution">
    <text evidence="3">The sequence shown here is derived from an EMBL/GenBank/DDBJ whole genome shotgun (WGS) entry which is preliminary data.</text>
</comment>
<organism evidence="3 4">
    <name type="scientific">Prorocentrum cordatum</name>
    <dbReference type="NCBI Taxonomy" id="2364126"/>
    <lineage>
        <taxon>Eukaryota</taxon>
        <taxon>Sar</taxon>
        <taxon>Alveolata</taxon>
        <taxon>Dinophyceae</taxon>
        <taxon>Prorocentrales</taxon>
        <taxon>Prorocentraceae</taxon>
        <taxon>Prorocentrum</taxon>
    </lineage>
</organism>
<feature type="region of interest" description="Disordered" evidence="2">
    <location>
        <begin position="586"/>
        <end position="669"/>
    </location>
</feature>
<feature type="region of interest" description="Disordered" evidence="2">
    <location>
        <begin position="223"/>
        <end position="242"/>
    </location>
</feature>
<keyword evidence="1" id="KW-0175">Coiled coil</keyword>
<keyword evidence="4" id="KW-1185">Reference proteome</keyword>
<dbReference type="EMBL" id="CAUYUJ010016946">
    <property type="protein sequence ID" value="CAK0870278.1"/>
    <property type="molecule type" value="Genomic_DNA"/>
</dbReference>
<evidence type="ECO:0000313" key="3">
    <source>
        <dbReference type="EMBL" id="CAK0870278.1"/>
    </source>
</evidence>
<gene>
    <name evidence="3" type="ORF">PCOR1329_LOCUS56426</name>
</gene>
<feature type="coiled-coil region" evidence="1">
    <location>
        <begin position="412"/>
        <end position="506"/>
    </location>
</feature>
<dbReference type="Proteomes" id="UP001189429">
    <property type="component" value="Unassembled WGS sequence"/>
</dbReference>
<reference evidence="3" key="1">
    <citation type="submission" date="2023-10" db="EMBL/GenBank/DDBJ databases">
        <authorList>
            <person name="Chen Y."/>
            <person name="Shah S."/>
            <person name="Dougan E. K."/>
            <person name="Thang M."/>
            <person name="Chan C."/>
        </authorList>
    </citation>
    <scope>NUCLEOTIDE SEQUENCE [LARGE SCALE GENOMIC DNA]</scope>
</reference>
<accession>A0ABN9VFA3</accession>
<feature type="coiled-coil region" evidence="1">
    <location>
        <begin position="117"/>
        <end position="148"/>
    </location>
</feature>
<evidence type="ECO:0000256" key="1">
    <source>
        <dbReference type="SAM" id="Coils"/>
    </source>
</evidence>
<proteinExistence type="predicted"/>
<evidence type="ECO:0000256" key="2">
    <source>
        <dbReference type="SAM" id="MobiDB-lite"/>
    </source>
</evidence>
<protein>
    <submittedName>
        <fullName evidence="3">Uncharacterized protein</fullName>
    </submittedName>
</protein>
<evidence type="ECO:0000313" key="4">
    <source>
        <dbReference type="Proteomes" id="UP001189429"/>
    </source>
</evidence>
<sequence length="669" mass="76149">MNTAKEADAGAVFLRRMLNMNPTYGSYLSGDQEIAGIVQLFAKRFRAKIMQAEAPIQPATLYEPLCEVVWRVIGHVLHSIVDLEDVENSPFPREAVGQVKMLLQTNVELSKKFNEMRRAYLRELSEHRDRQRELSQKQKDLLHDLKEEPIMFYEPLEFVLDEATKDFVREVVEERVKLGFRASAAKKMAGGENEVQDLDVEELQAALKQALNDAKQLRIAHAKEMDKSKRSEDALRRAKDEMELERRKTEGVRLQLEEAQKEILDLKDEIETLSKGLQNKEGADKKAKLSAELADTQRRSLNEALEKLSLAEERIAQLEQDKKDLALELAKAKYRIEQLEGNSDSNNKDKALAEKEAEAARQLRERISSLEKENKQLREQLQSLSAKLCKPKPEEAPAPAPIVAGPSEDDLKEAVAKAAKEYELKIKALQTEIKRLKEELESMNSGGDGQRAKDMEKIAALKLEVEELKAKLQEKDDKYNDLAEEHERLQEHVKRLMAKLEELGAKDFVEEMKDQINLNPLEGRNRRKKLNAFDRLYHDAQRRILDMRAKAKSAARSEEVSLVEAVKLVKDKAALRQAEALRMLQAHHSQTRNSPLPRRPPEVHLAARPGRRGRGWRRGGGGHGRGGRHGRGRRQPEDRRLAVSEAVKKEGAGDGRESVRARRGHPARP</sequence>
<feature type="compositionally biased region" description="Basic and acidic residues" evidence="2">
    <location>
        <begin position="634"/>
        <end position="660"/>
    </location>
</feature>
<dbReference type="Gene3D" id="1.20.5.1700">
    <property type="match status" value="1"/>
</dbReference>
<name>A0ABN9VFA3_9DINO</name>